<name>A0ACC7N8C8_9BURK</name>
<organism evidence="1 2">
    <name type="scientific">Paraburkholderia rhynchosiae</name>
    <dbReference type="NCBI Taxonomy" id="487049"/>
    <lineage>
        <taxon>Bacteria</taxon>
        <taxon>Pseudomonadati</taxon>
        <taxon>Pseudomonadota</taxon>
        <taxon>Betaproteobacteria</taxon>
        <taxon>Burkholderiales</taxon>
        <taxon>Burkholderiaceae</taxon>
        <taxon>Paraburkholderia</taxon>
    </lineage>
</organism>
<comment type="caution">
    <text evidence="1">The sequence shown here is derived from an EMBL/GenBank/DDBJ whole genome shotgun (WGS) entry which is preliminary data.</text>
</comment>
<accession>A0ACC7N8C8</accession>
<gene>
    <name evidence="1" type="ORF">PQR01_00410</name>
</gene>
<evidence type="ECO:0000313" key="2">
    <source>
        <dbReference type="Proteomes" id="UP001629235"/>
    </source>
</evidence>
<dbReference type="Proteomes" id="UP001629235">
    <property type="component" value="Unassembled WGS sequence"/>
</dbReference>
<reference evidence="1 2" key="1">
    <citation type="journal article" date="2024" name="Chem. Sci.">
        <title>Discovery of megapolipeptins by genome mining of a Burkholderiales bacteria collection.</title>
        <authorList>
            <person name="Paulo B.S."/>
            <person name="Recchia M.J.J."/>
            <person name="Lee S."/>
            <person name="Fergusson C.H."/>
            <person name="Romanowski S.B."/>
            <person name="Hernandez A."/>
            <person name="Krull N."/>
            <person name="Liu D.Y."/>
            <person name="Cavanagh H."/>
            <person name="Bos A."/>
            <person name="Gray C.A."/>
            <person name="Murphy B.T."/>
            <person name="Linington R.G."/>
            <person name="Eustaquio A.S."/>
        </authorList>
    </citation>
    <scope>NUCLEOTIDE SEQUENCE [LARGE SCALE GENOMIC DNA]</scope>
    <source>
        <strain evidence="1 2">RL18-126-BIB-B</strain>
    </source>
</reference>
<proteinExistence type="predicted"/>
<keyword evidence="2" id="KW-1185">Reference proteome</keyword>
<sequence>MSTQPQYANTARIGVGQVSTGDTSRTAPTNFANVITAGQNGSRIDRINLQAIGTTIASMVRLFLLPGAIGMTLASLTFSGTTATATTTTPHGLVNGQTINIRGCFPSPYNADNVAVTVTSATSFTYPMTSTPTSSALVMGYYIAFPTVPVWNLWTEIPVSAITPSSTVAAFSSSLSSAQQTAQMPLYLPAGWALRASVNDAQTASGINVIAFAGDF</sequence>
<evidence type="ECO:0000313" key="1">
    <source>
        <dbReference type="EMBL" id="MFM0101996.1"/>
    </source>
</evidence>
<protein>
    <submittedName>
        <fullName evidence="1">Uncharacterized protein</fullName>
    </submittedName>
</protein>
<dbReference type="EMBL" id="JAQQDW010000001">
    <property type="protein sequence ID" value="MFM0101996.1"/>
    <property type="molecule type" value="Genomic_DNA"/>
</dbReference>